<dbReference type="InterPro" id="IPR003870">
    <property type="entry name" value="DUF222"/>
</dbReference>
<name>A0A511YWF4_9CELL</name>
<comment type="caution">
    <text evidence="3">The sequence shown here is derived from an EMBL/GenBank/DDBJ whole genome shotgun (WGS) entry which is preliminary data.</text>
</comment>
<dbReference type="OrthoDB" id="5176970at2"/>
<dbReference type="CDD" id="cd00085">
    <property type="entry name" value="HNHc"/>
    <property type="match status" value="1"/>
</dbReference>
<accession>A0A511YWF4</accession>
<sequence length="385" mass="40860">MAERQSVREFTAAAARLVASFDPADLERDAAAQRRERFFVMSHRPEGTFLRGRLDHLSAETLRVALAATGQAPDDERTKPQADADALVALAERATTGMAGVRARRVSQAGTLLPDVDQDAADARVTGSAGRPTVSILVPAETFAEAMRLQRERAQGAVTERGAAGTEAGPGGSAAVEDVVEPAALEDGTPLAMSELARVLCDSEVGRIVLSAEGMPLDLGRSERLYTGQQRRAVIVRDRQCAWNGCDVPAAYCEVHHIRWWDRHLGPTSVENGVLLCTHHHHVVHQVDLHIVRLGRPPTRRGALGEPVRYRFEGRDGRMVNAPPAGFDVPPVGAAPVGAAPVGAAPVGAARGGAPSGGGPAEGRRTGGRAWARGEEAWEQLELTG</sequence>
<gene>
    <name evidence="3" type="ORF">AFE02nite_12490</name>
</gene>
<keyword evidence="4" id="KW-1185">Reference proteome</keyword>
<dbReference type="InterPro" id="IPR003615">
    <property type="entry name" value="HNH_nuc"/>
</dbReference>
<organism evidence="3 4">
    <name type="scientific">Actinotalea fermentans</name>
    <dbReference type="NCBI Taxonomy" id="43671"/>
    <lineage>
        <taxon>Bacteria</taxon>
        <taxon>Bacillati</taxon>
        <taxon>Actinomycetota</taxon>
        <taxon>Actinomycetes</taxon>
        <taxon>Micrococcales</taxon>
        <taxon>Cellulomonadaceae</taxon>
        <taxon>Actinotalea</taxon>
    </lineage>
</organism>
<evidence type="ECO:0000259" key="2">
    <source>
        <dbReference type="Pfam" id="PF02720"/>
    </source>
</evidence>
<feature type="compositionally biased region" description="Gly residues" evidence="1">
    <location>
        <begin position="350"/>
        <end position="361"/>
    </location>
</feature>
<reference evidence="3 4" key="1">
    <citation type="submission" date="2019-07" db="EMBL/GenBank/DDBJ databases">
        <title>Whole genome shotgun sequence of Actinotalea fermentans NBRC 105374.</title>
        <authorList>
            <person name="Hosoyama A."/>
            <person name="Uohara A."/>
            <person name="Ohji S."/>
            <person name="Ichikawa N."/>
        </authorList>
    </citation>
    <scope>NUCLEOTIDE SEQUENCE [LARGE SCALE GENOMIC DNA]</scope>
    <source>
        <strain evidence="3 4">NBRC 105374</strain>
    </source>
</reference>
<dbReference type="Pfam" id="PF02720">
    <property type="entry name" value="DUF222"/>
    <property type="match status" value="1"/>
</dbReference>
<evidence type="ECO:0000313" key="3">
    <source>
        <dbReference type="EMBL" id="GEN79515.1"/>
    </source>
</evidence>
<dbReference type="Gene3D" id="1.10.30.50">
    <property type="match status" value="1"/>
</dbReference>
<dbReference type="RefSeq" id="WP_034247997.1">
    <property type="nucleotide sequence ID" value="NZ_BJYK01000001.1"/>
</dbReference>
<dbReference type="EMBL" id="BJYK01000001">
    <property type="protein sequence ID" value="GEN79515.1"/>
    <property type="molecule type" value="Genomic_DNA"/>
</dbReference>
<dbReference type="AlphaFoldDB" id="A0A511YWF4"/>
<feature type="region of interest" description="Disordered" evidence="1">
    <location>
        <begin position="349"/>
        <end position="370"/>
    </location>
</feature>
<dbReference type="Proteomes" id="UP000321484">
    <property type="component" value="Unassembled WGS sequence"/>
</dbReference>
<proteinExistence type="predicted"/>
<protein>
    <recommendedName>
        <fullName evidence="2">DUF222 domain-containing protein</fullName>
    </recommendedName>
</protein>
<evidence type="ECO:0000313" key="4">
    <source>
        <dbReference type="Proteomes" id="UP000321484"/>
    </source>
</evidence>
<feature type="domain" description="DUF222" evidence="2">
    <location>
        <begin position="8"/>
        <end position="238"/>
    </location>
</feature>
<evidence type="ECO:0000256" key="1">
    <source>
        <dbReference type="SAM" id="MobiDB-lite"/>
    </source>
</evidence>